<dbReference type="KEGG" id="hjo:AY555_06950"/>
<dbReference type="PRINTS" id="PR00080">
    <property type="entry name" value="SDRFAMILY"/>
</dbReference>
<dbReference type="SUPFAM" id="SSF51735">
    <property type="entry name" value="NAD(P)-binding Rossmann-fold domains"/>
    <property type="match status" value="1"/>
</dbReference>
<dbReference type="Proteomes" id="UP000076066">
    <property type="component" value="Chromosome"/>
</dbReference>
<dbReference type="STRING" id="1549855.AY555_06950"/>
<name>A0A143DEL2_9PROT</name>
<organism evidence="2 3">
    <name type="scientific">Haematospirillum jordaniae</name>
    <dbReference type="NCBI Taxonomy" id="1549855"/>
    <lineage>
        <taxon>Bacteria</taxon>
        <taxon>Pseudomonadati</taxon>
        <taxon>Pseudomonadota</taxon>
        <taxon>Alphaproteobacteria</taxon>
        <taxon>Rhodospirillales</taxon>
        <taxon>Novispirillaceae</taxon>
        <taxon>Haematospirillum</taxon>
    </lineage>
</organism>
<evidence type="ECO:0000313" key="2">
    <source>
        <dbReference type="EMBL" id="AMW34960.1"/>
    </source>
</evidence>
<dbReference type="InterPro" id="IPR002347">
    <property type="entry name" value="SDR_fam"/>
</dbReference>
<dbReference type="FunFam" id="3.40.50.720:FF:000084">
    <property type="entry name" value="Short-chain dehydrogenase reductase"/>
    <property type="match status" value="1"/>
</dbReference>
<evidence type="ECO:0000313" key="3">
    <source>
        <dbReference type="Proteomes" id="UP000076066"/>
    </source>
</evidence>
<dbReference type="GeneID" id="53316891"/>
<dbReference type="EMBL" id="CP014525">
    <property type="protein sequence ID" value="AMW34960.1"/>
    <property type="molecule type" value="Genomic_DNA"/>
</dbReference>
<dbReference type="AlphaFoldDB" id="A0A143DEL2"/>
<sequence length="251" mass="26579">MTLPLFDLTGRVALVTGASRGLGLEIAVGLASVGAVVWMGGRDREALQVACDRVPGSRPLVFAVEDKDERDKAVQSVFRESGRLDILVNAVGMRDRRPVEAFTDQDVEAMLAANLIAPFSLARLVAPGMAERGFGRIINVTSVAAHVARRGDAVYTASKAALTGMTRALAMEWGHQGITVNALAPGFFATETNREMSSDPDVATWLAGRTAVGRWGRPDEVTSAAVFLSSPSSSYVTGHVLFVDGGLVSCF</sequence>
<accession>A0A143DEL2</accession>
<comment type="similarity">
    <text evidence="1">Belongs to the short-chain dehydrogenases/reductases (SDR) family.</text>
</comment>
<dbReference type="InterPro" id="IPR036291">
    <property type="entry name" value="NAD(P)-bd_dom_sf"/>
</dbReference>
<dbReference type="NCBIfam" id="NF004778">
    <property type="entry name" value="PRK06124.1"/>
    <property type="match status" value="1"/>
</dbReference>
<dbReference type="InterPro" id="IPR020904">
    <property type="entry name" value="Sc_DH/Rdtase_CS"/>
</dbReference>
<gene>
    <name evidence="2" type="ORF">AY555_06950</name>
</gene>
<evidence type="ECO:0000256" key="1">
    <source>
        <dbReference type="ARBA" id="ARBA00006484"/>
    </source>
</evidence>
<dbReference type="Pfam" id="PF13561">
    <property type="entry name" value="adh_short_C2"/>
    <property type="match status" value="1"/>
</dbReference>
<keyword evidence="3" id="KW-1185">Reference proteome</keyword>
<dbReference type="Gene3D" id="3.40.50.720">
    <property type="entry name" value="NAD(P)-binding Rossmann-like Domain"/>
    <property type="match status" value="1"/>
</dbReference>
<dbReference type="OrthoDB" id="286404at2"/>
<dbReference type="GO" id="GO:0030497">
    <property type="term" value="P:fatty acid elongation"/>
    <property type="evidence" value="ECO:0007669"/>
    <property type="project" value="TreeGrafter"/>
</dbReference>
<dbReference type="PANTHER" id="PTHR42760:SF135">
    <property type="entry name" value="BLL7886 PROTEIN"/>
    <property type="match status" value="1"/>
</dbReference>
<dbReference type="RefSeq" id="WP_066135099.1">
    <property type="nucleotide sequence ID" value="NZ_CP014525.1"/>
</dbReference>
<reference evidence="2 3" key="1">
    <citation type="submission" date="2016-02" db="EMBL/GenBank/DDBJ databases">
        <title>Complete Genome of H5569, the type strain of the newly described species Haematospirillium jordaniae.</title>
        <authorList>
            <person name="Nicholson A.C."/>
            <person name="Humrighouse B.W."/>
            <person name="Loparov V."/>
            <person name="McQuiston J.R."/>
        </authorList>
    </citation>
    <scope>NUCLEOTIDE SEQUENCE [LARGE SCALE GENOMIC DNA]</scope>
    <source>
        <strain evidence="2 3">H5569</strain>
    </source>
</reference>
<dbReference type="PRINTS" id="PR00081">
    <property type="entry name" value="GDHRDH"/>
</dbReference>
<dbReference type="PANTHER" id="PTHR42760">
    <property type="entry name" value="SHORT-CHAIN DEHYDROGENASES/REDUCTASES FAMILY MEMBER"/>
    <property type="match status" value="1"/>
</dbReference>
<dbReference type="PROSITE" id="PS00061">
    <property type="entry name" value="ADH_SHORT"/>
    <property type="match status" value="1"/>
</dbReference>
<proteinExistence type="inferred from homology"/>
<dbReference type="GO" id="GO:0016616">
    <property type="term" value="F:oxidoreductase activity, acting on the CH-OH group of donors, NAD or NADP as acceptor"/>
    <property type="evidence" value="ECO:0007669"/>
    <property type="project" value="TreeGrafter"/>
</dbReference>
<protein>
    <submittedName>
        <fullName evidence="2">Gluconate 5-dehydrogenase</fullName>
    </submittedName>
</protein>